<evidence type="ECO:0000256" key="2">
    <source>
        <dbReference type="ARBA" id="ARBA00013253"/>
    </source>
</evidence>
<evidence type="ECO:0000259" key="8">
    <source>
        <dbReference type="Pfam" id="PF01288"/>
    </source>
</evidence>
<keyword evidence="3 9" id="KW-0808">Transferase</keyword>
<dbReference type="InterPro" id="IPR000550">
    <property type="entry name" value="Hppk"/>
</dbReference>
<keyword evidence="5" id="KW-0418">Kinase</keyword>
<dbReference type="NCBIfam" id="TIGR01498">
    <property type="entry name" value="folK"/>
    <property type="match status" value="1"/>
</dbReference>
<keyword evidence="7" id="KW-0289">Folate biosynthesis</keyword>
<dbReference type="SUPFAM" id="SSF55083">
    <property type="entry name" value="6-hydroxymethyl-7,8-dihydropterin pyrophosphokinase, HPPK"/>
    <property type="match status" value="1"/>
</dbReference>
<dbReference type="EC" id="2.7.6.3" evidence="2"/>
<dbReference type="GO" id="GO:0003848">
    <property type="term" value="F:2-amino-4-hydroxy-6-hydroxymethyldihydropteridine diphosphokinase activity"/>
    <property type="evidence" value="ECO:0007669"/>
    <property type="project" value="UniProtKB-EC"/>
</dbReference>
<evidence type="ECO:0000256" key="6">
    <source>
        <dbReference type="ARBA" id="ARBA00022840"/>
    </source>
</evidence>
<dbReference type="CDD" id="cd00483">
    <property type="entry name" value="HPPK"/>
    <property type="match status" value="1"/>
</dbReference>
<evidence type="ECO:0000256" key="7">
    <source>
        <dbReference type="ARBA" id="ARBA00022909"/>
    </source>
</evidence>
<gene>
    <name evidence="9" type="primary">folK</name>
    <name evidence="9" type="ORF">R0137_17140</name>
</gene>
<feature type="domain" description="7,8-dihydro-6-hydroxymethylpterin-pyrophosphokinase" evidence="8">
    <location>
        <begin position="5"/>
        <end position="130"/>
    </location>
</feature>
<dbReference type="Pfam" id="PF01288">
    <property type="entry name" value="HPPK"/>
    <property type="match status" value="1"/>
</dbReference>
<keyword evidence="6" id="KW-0067">ATP-binding</keyword>
<name>A0ABZ0IF49_9GAMM</name>
<dbReference type="Proteomes" id="UP001626549">
    <property type="component" value="Chromosome"/>
</dbReference>
<evidence type="ECO:0000256" key="1">
    <source>
        <dbReference type="ARBA" id="ARBA00005051"/>
    </source>
</evidence>
<dbReference type="PANTHER" id="PTHR43071">
    <property type="entry name" value="2-AMINO-4-HYDROXY-6-HYDROXYMETHYLDIHYDROPTERIDINE PYROPHOSPHOKINASE"/>
    <property type="match status" value="1"/>
</dbReference>
<keyword evidence="10" id="KW-1185">Reference proteome</keyword>
<evidence type="ECO:0000313" key="10">
    <source>
        <dbReference type="Proteomes" id="UP001626549"/>
    </source>
</evidence>
<dbReference type="RefSeq" id="WP_407327632.1">
    <property type="nucleotide sequence ID" value="NZ_CP136865.1"/>
</dbReference>
<organism evidence="9 10">
    <name type="scientific">Congregibacter brevis</name>
    <dbReference type="NCBI Taxonomy" id="3081201"/>
    <lineage>
        <taxon>Bacteria</taxon>
        <taxon>Pseudomonadati</taxon>
        <taxon>Pseudomonadota</taxon>
        <taxon>Gammaproteobacteria</taxon>
        <taxon>Cellvibrionales</taxon>
        <taxon>Halieaceae</taxon>
        <taxon>Congregibacter</taxon>
    </lineage>
</organism>
<evidence type="ECO:0000256" key="3">
    <source>
        <dbReference type="ARBA" id="ARBA00022679"/>
    </source>
</evidence>
<reference evidence="9 10" key="1">
    <citation type="submission" date="2023-10" db="EMBL/GenBank/DDBJ databases">
        <title>Two novel species belonging to the OM43/NOR5 clade.</title>
        <authorList>
            <person name="Park M."/>
        </authorList>
    </citation>
    <scope>NUCLEOTIDE SEQUENCE [LARGE SCALE GENOMIC DNA]</scope>
    <source>
        <strain evidence="9 10">IMCC45268</strain>
    </source>
</reference>
<protein>
    <recommendedName>
        <fullName evidence="2">2-amino-4-hydroxy-6-hydroxymethyldihydropteridine diphosphokinase</fullName>
        <ecNumber evidence="2">2.7.6.3</ecNumber>
    </recommendedName>
</protein>
<accession>A0ABZ0IF49</accession>
<dbReference type="PANTHER" id="PTHR43071:SF2">
    <property type="entry name" value="2-AMINO-4-HYDROXY-6-HYDROXYMETHYLDIHYDROPTERIDINE PYROPHOSPHOKINASE"/>
    <property type="match status" value="1"/>
</dbReference>
<dbReference type="Gene3D" id="3.30.70.560">
    <property type="entry name" value="7,8-Dihydro-6-hydroxymethylpterin-pyrophosphokinase HPPK"/>
    <property type="match status" value="1"/>
</dbReference>
<evidence type="ECO:0000256" key="5">
    <source>
        <dbReference type="ARBA" id="ARBA00022777"/>
    </source>
</evidence>
<comment type="pathway">
    <text evidence="1">Cofactor biosynthesis; tetrahydrofolate biosynthesis; 2-amino-4-hydroxy-6-hydroxymethyl-7,8-dihydropteridine diphosphate from 7,8-dihydroneopterin triphosphate: step 4/4.</text>
</comment>
<dbReference type="InterPro" id="IPR035907">
    <property type="entry name" value="Hppk_sf"/>
</dbReference>
<evidence type="ECO:0000313" key="9">
    <source>
        <dbReference type="EMBL" id="WOJ96945.1"/>
    </source>
</evidence>
<sequence>MTQLFLGLGSNIEPQRYLPLGLAELESLLGPLRLSPVYEGAAIGFNGAPFWNLVVEASTSLSVGELQVALRTIEYAHGRPQNASRNSPRSLDIDILIYGELSGVVDGVVLPRGEILENAFVLRPLAELAPDDRHPVNGRTYSDLWNAYDAAAQPLQAVALEV</sequence>
<proteinExistence type="predicted"/>
<evidence type="ECO:0000256" key="4">
    <source>
        <dbReference type="ARBA" id="ARBA00022741"/>
    </source>
</evidence>
<keyword evidence="4" id="KW-0547">Nucleotide-binding</keyword>
<dbReference type="EMBL" id="CP136865">
    <property type="protein sequence ID" value="WOJ96945.1"/>
    <property type="molecule type" value="Genomic_DNA"/>
</dbReference>